<evidence type="ECO:0000256" key="8">
    <source>
        <dbReference type="ARBA" id="ARBA00022840"/>
    </source>
</evidence>
<evidence type="ECO:0000313" key="13">
    <source>
        <dbReference type="EMBL" id="KUG17010.1"/>
    </source>
</evidence>
<dbReference type="NCBIfam" id="NF002095">
    <property type="entry name" value="PRK00934.1"/>
    <property type="match status" value="1"/>
</dbReference>
<dbReference type="GO" id="GO:0005524">
    <property type="term" value="F:ATP binding"/>
    <property type="evidence" value="ECO:0007669"/>
    <property type="project" value="UniProtKB-KW"/>
</dbReference>
<keyword evidence="9" id="KW-0460">Magnesium</keyword>
<dbReference type="HAMAP" id="MF_00583_A">
    <property type="entry name" value="RibP_PPkinase_A"/>
    <property type="match status" value="1"/>
</dbReference>
<evidence type="ECO:0000256" key="3">
    <source>
        <dbReference type="ARBA" id="ARBA00022679"/>
    </source>
</evidence>
<dbReference type="PANTHER" id="PTHR10210:SF32">
    <property type="entry name" value="RIBOSE-PHOSPHATE PYROPHOSPHOKINASE 2"/>
    <property type="match status" value="1"/>
</dbReference>
<keyword evidence="6" id="KW-0547">Nucleotide-binding</keyword>
<dbReference type="CDD" id="cd06223">
    <property type="entry name" value="PRTases_typeI"/>
    <property type="match status" value="1"/>
</dbReference>
<gene>
    <name evidence="13" type="ORF">ASZ90_013303</name>
</gene>
<feature type="domain" description="Phosphoribosyltransferase" evidence="11">
    <location>
        <begin position="141"/>
        <end position="239"/>
    </location>
</feature>
<keyword evidence="2" id="KW-0963">Cytoplasm</keyword>
<evidence type="ECO:0000256" key="2">
    <source>
        <dbReference type="ARBA" id="ARBA00022490"/>
    </source>
</evidence>
<dbReference type="InterPro" id="IPR029057">
    <property type="entry name" value="PRTase-like"/>
</dbReference>
<dbReference type="Pfam" id="PF00156">
    <property type="entry name" value="Pribosyltran"/>
    <property type="match status" value="1"/>
</dbReference>
<dbReference type="Gene3D" id="3.40.50.2020">
    <property type="match status" value="2"/>
</dbReference>
<dbReference type="SUPFAM" id="SSF53271">
    <property type="entry name" value="PRTase-like"/>
    <property type="match status" value="1"/>
</dbReference>
<keyword evidence="8" id="KW-0067">ATP-binding</keyword>
<dbReference type="EMBL" id="LNQE01001469">
    <property type="protein sequence ID" value="KUG17010.1"/>
    <property type="molecule type" value="Genomic_DNA"/>
</dbReference>
<name>A0A0W8F8U9_9ZZZZ</name>
<protein>
    <recommendedName>
        <fullName evidence="1">ribose-phosphate diphosphokinase</fullName>
        <ecNumber evidence="1">2.7.6.1</ecNumber>
    </recommendedName>
</protein>
<dbReference type="InterPro" id="IPR037514">
    <property type="entry name" value="Rib-P_diPkinase_arc"/>
</dbReference>
<dbReference type="PANTHER" id="PTHR10210">
    <property type="entry name" value="RIBOSE-PHOSPHATE DIPHOSPHOKINASE FAMILY MEMBER"/>
    <property type="match status" value="1"/>
</dbReference>
<keyword evidence="4" id="KW-0479">Metal-binding</keyword>
<evidence type="ECO:0000259" key="11">
    <source>
        <dbReference type="Pfam" id="PF00156"/>
    </source>
</evidence>
<organism evidence="13">
    <name type="scientific">hydrocarbon metagenome</name>
    <dbReference type="NCBI Taxonomy" id="938273"/>
    <lineage>
        <taxon>unclassified sequences</taxon>
        <taxon>metagenomes</taxon>
        <taxon>ecological metagenomes</taxon>
    </lineage>
</organism>
<dbReference type="GO" id="GO:0006015">
    <property type="term" value="P:5-phosphoribose 1-diphosphate biosynthetic process"/>
    <property type="evidence" value="ECO:0007669"/>
    <property type="project" value="TreeGrafter"/>
</dbReference>
<dbReference type="InterPro" id="IPR000836">
    <property type="entry name" value="PRTase_dom"/>
</dbReference>
<keyword evidence="5" id="KW-0545">Nucleotide biosynthesis</keyword>
<dbReference type="AlphaFoldDB" id="A0A0W8F8U9"/>
<sequence length="283" mass="30073">MIIGGPASQLLAGRVAAILGEVLALCDYKTFPDGESYTQVTAPLDDKVAIIQSTPTDRDLVYLLQLLDICQESSIDLVIPYFGYARQDKIFKPGEPMTARAVARALNPFLKEGRVHLVNIHSPSILNHFCCPADNLDATPLLAENVASLGLKDPVVISPDKGAVAMARTAAAALGADSDYLQKTRLSGTEVRMAPKEIDVRDRDVVIFDDMIATGGTMATAIEMLRAQGAARVYLAAVHPVLTGSAVLKLYRSGVEGVLATDTLDKGVSTVSVAPIIARALES</sequence>
<reference evidence="13" key="1">
    <citation type="journal article" date="2015" name="Proc. Natl. Acad. Sci. U.S.A.">
        <title>Networks of energetic and metabolic interactions define dynamics in microbial communities.</title>
        <authorList>
            <person name="Embree M."/>
            <person name="Liu J.K."/>
            <person name="Al-Bassam M.M."/>
            <person name="Zengler K."/>
        </authorList>
    </citation>
    <scope>NUCLEOTIDE SEQUENCE</scope>
</reference>
<feature type="domain" description="Ribose-phosphate pyrophosphokinase N-terminal" evidence="12">
    <location>
        <begin position="1"/>
        <end position="107"/>
    </location>
</feature>
<evidence type="ECO:0000256" key="4">
    <source>
        <dbReference type="ARBA" id="ARBA00022723"/>
    </source>
</evidence>
<dbReference type="GO" id="GO:0002189">
    <property type="term" value="C:ribose phosphate diphosphokinase complex"/>
    <property type="evidence" value="ECO:0007669"/>
    <property type="project" value="TreeGrafter"/>
</dbReference>
<dbReference type="InterPro" id="IPR005946">
    <property type="entry name" value="Rib-P_diPkinase"/>
</dbReference>
<keyword evidence="3 13" id="KW-0808">Transferase</keyword>
<dbReference type="Pfam" id="PF13793">
    <property type="entry name" value="Pribosyltran_N"/>
    <property type="match status" value="1"/>
</dbReference>
<evidence type="ECO:0000256" key="9">
    <source>
        <dbReference type="ARBA" id="ARBA00022842"/>
    </source>
</evidence>
<comment type="catalytic activity">
    <reaction evidence="10">
        <text>D-ribose 5-phosphate + ATP = 5-phospho-alpha-D-ribose 1-diphosphate + AMP + H(+)</text>
        <dbReference type="Rhea" id="RHEA:15609"/>
        <dbReference type="ChEBI" id="CHEBI:15378"/>
        <dbReference type="ChEBI" id="CHEBI:30616"/>
        <dbReference type="ChEBI" id="CHEBI:58017"/>
        <dbReference type="ChEBI" id="CHEBI:78346"/>
        <dbReference type="ChEBI" id="CHEBI:456215"/>
        <dbReference type="EC" id="2.7.6.1"/>
    </reaction>
</comment>
<dbReference type="SMART" id="SM01400">
    <property type="entry name" value="Pribosyltran_N"/>
    <property type="match status" value="1"/>
</dbReference>
<dbReference type="GO" id="GO:0016301">
    <property type="term" value="F:kinase activity"/>
    <property type="evidence" value="ECO:0007669"/>
    <property type="project" value="UniProtKB-KW"/>
</dbReference>
<evidence type="ECO:0000256" key="10">
    <source>
        <dbReference type="ARBA" id="ARBA00049535"/>
    </source>
</evidence>
<evidence type="ECO:0000256" key="7">
    <source>
        <dbReference type="ARBA" id="ARBA00022777"/>
    </source>
</evidence>
<evidence type="ECO:0000259" key="12">
    <source>
        <dbReference type="Pfam" id="PF13793"/>
    </source>
</evidence>
<dbReference type="GO" id="GO:0000287">
    <property type="term" value="F:magnesium ion binding"/>
    <property type="evidence" value="ECO:0007669"/>
    <property type="project" value="InterPro"/>
</dbReference>
<comment type="caution">
    <text evidence="13">The sequence shown here is derived from an EMBL/GenBank/DDBJ whole genome shotgun (WGS) entry which is preliminary data.</text>
</comment>
<evidence type="ECO:0000256" key="1">
    <source>
        <dbReference type="ARBA" id="ARBA00013247"/>
    </source>
</evidence>
<dbReference type="GO" id="GO:0006164">
    <property type="term" value="P:purine nucleotide biosynthetic process"/>
    <property type="evidence" value="ECO:0007669"/>
    <property type="project" value="TreeGrafter"/>
</dbReference>
<evidence type="ECO:0000256" key="5">
    <source>
        <dbReference type="ARBA" id="ARBA00022727"/>
    </source>
</evidence>
<proteinExistence type="inferred from homology"/>
<dbReference type="GO" id="GO:0004749">
    <property type="term" value="F:ribose phosphate diphosphokinase activity"/>
    <property type="evidence" value="ECO:0007669"/>
    <property type="project" value="UniProtKB-EC"/>
</dbReference>
<dbReference type="GO" id="GO:0005737">
    <property type="term" value="C:cytoplasm"/>
    <property type="evidence" value="ECO:0007669"/>
    <property type="project" value="TreeGrafter"/>
</dbReference>
<dbReference type="NCBIfam" id="TIGR01251">
    <property type="entry name" value="ribP_PPkin"/>
    <property type="match status" value="1"/>
</dbReference>
<dbReference type="EC" id="2.7.6.1" evidence="1"/>
<dbReference type="InterPro" id="IPR029099">
    <property type="entry name" value="Pribosyltran_N"/>
</dbReference>
<keyword evidence="7 13" id="KW-0418">Kinase</keyword>
<accession>A0A0W8F8U9</accession>
<evidence type="ECO:0000256" key="6">
    <source>
        <dbReference type="ARBA" id="ARBA00022741"/>
    </source>
</evidence>